<gene>
    <name evidence="1" type="ORF">JL811_00745</name>
</gene>
<evidence type="ECO:0000313" key="1">
    <source>
        <dbReference type="EMBL" id="MBL4915733.1"/>
    </source>
</evidence>
<proteinExistence type="predicted"/>
<dbReference type="Pfam" id="PF10649">
    <property type="entry name" value="DUF2478"/>
    <property type="match status" value="1"/>
</dbReference>
<dbReference type="Gene3D" id="3.40.50.300">
    <property type="entry name" value="P-loop containing nucleotide triphosphate hydrolases"/>
    <property type="match status" value="1"/>
</dbReference>
<dbReference type="AlphaFoldDB" id="A0A8K0V8P4"/>
<name>A0A8K0V8P4_9RHOB</name>
<accession>A0A8K0V8P4</accession>
<sequence>MTALAFLHAPETGQTNRLLADLAARLAAQGLRVCGCVQIDSPRDGQARCDMDLRLLPDGAMLRISENRGPGAGGCQLDAAALETAVAEISLRLAQGADLLILNKFGKQEAAGHGFRALIAEAVAAGLPVLVGLNRSGQAGFDAFAAGMAQPLPPDAQALEDWANAALNIRDPAA</sequence>
<dbReference type="InterPro" id="IPR018912">
    <property type="entry name" value="DUF2478"/>
</dbReference>
<protein>
    <submittedName>
        <fullName evidence="1">DUF2478 domain-containing protein</fullName>
    </submittedName>
</protein>
<dbReference type="EMBL" id="JAESVN010000001">
    <property type="protein sequence ID" value="MBL4915733.1"/>
    <property type="molecule type" value="Genomic_DNA"/>
</dbReference>
<evidence type="ECO:0000313" key="2">
    <source>
        <dbReference type="Proteomes" id="UP000648908"/>
    </source>
</evidence>
<organism evidence="1 2">
    <name type="scientific">Szabonella alba</name>
    <dbReference type="NCBI Taxonomy" id="2804194"/>
    <lineage>
        <taxon>Bacteria</taxon>
        <taxon>Pseudomonadati</taxon>
        <taxon>Pseudomonadota</taxon>
        <taxon>Alphaproteobacteria</taxon>
        <taxon>Rhodobacterales</taxon>
        <taxon>Paracoccaceae</taxon>
        <taxon>Szabonella</taxon>
    </lineage>
</organism>
<keyword evidence="2" id="KW-1185">Reference proteome</keyword>
<dbReference type="InterPro" id="IPR027417">
    <property type="entry name" value="P-loop_NTPase"/>
</dbReference>
<dbReference type="Proteomes" id="UP000648908">
    <property type="component" value="Unassembled WGS sequence"/>
</dbReference>
<reference evidence="1" key="1">
    <citation type="submission" date="2021-01" db="EMBL/GenBank/DDBJ databases">
        <title>Tabrizicola alba sp. nov. a motile alkaliphilic bacterium isolated from a soda lake.</title>
        <authorList>
            <person name="Szuroczki S."/>
            <person name="Abbaszade G."/>
            <person name="Schumann P."/>
            <person name="Toth E."/>
        </authorList>
    </citation>
    <scope>NUCLEOTIDE SEQUENCE</scope>
    <source>
        <strain evidence="1">DMG-N-6</strain>
    </source>
</reference>
<dbReference type="RefSeq" id="WP_202686309.1">
    <property type="nucleotide sequence ID" value="NZ_JAESVN010000001.1"/>
</dbReference>
<comment type="caution">
    <text evidence="1">The sequence shown here is derived from an EMBL/GenBank/DDBJ whole genome shotgun (WGS) entry which is preliminary data.</text>
</comment>